<name>A0A6A4RMQ2_SCOMX</name>
<gene>
    <name evidence="1" type="ORF">F2P81_026178</name>
</gene>
<evidence type="ECO:0000313" key="2">
    <source>
        <dbReference type="Proteomes" id="UP000438429"/>
    </source>
</evidence>
<sequence length="93" mass="9814">MAMPDCQIVFISEGIAIGRSDGPKVLPMDALFTDGQKLEPGAQSPRSRQVSFGAIGLLAPGTPGALPRSRQVSFGRKGANFPKWTKSPPIGHI</sequence>
<comment type="caution">
    <text evidence="1">The sequence shown here is derived from an EMBL/GenBank/DDBJ whole genome shotgun (WGS) entry which is preliminary data.</text>
</comment>
<proteinExistence type="predicted"/>
<dbReference type="EMBL" id="VEVO01004834">
    <property type="protein sequence ID" value="KAF0021569.1"/>
    <property type="molecule type" value="Genomic_DNA"/>
</dbReference>
<reference evidence="1 2" key="1">
    <citation type="submission" date="2019-06" db="EMBL/GenBank/DDBJ databases">
        <title>Draft genomes of female and male turbot (Scophthalmus maximus).</title>
        <authorList>
            <person name="Xu H."/>
            <person name="Xu X.-W."/>
            <person name="Shao C."/>
            <person name="Chen S."/>
        </authorList>
    </citation>
    <scope>NUCLEOTIDE SEQUENCE [LARGE SCALE GENOMIC DNA]</scope>
    <source>
        <strain evidence="1">Ysfricsl-2016a</strain>
        <tissue evidence="1">Blood</tissue>
    </source>
</reference>
<accession>A0A6A4RMQ2</accession>
<organism evidence="1 2">
    <name type="scientific">Scophthalmus maximus</name>
    <name type="common">Turbot</name>
    <name type="synonym">Psetta maxima</name>
    <dbReference type="NCBI Taxonomy" id="52904"/>
    <lineage>
        <taxon>Eukaryota</taxon>
        <taxon>Metazoa</taxon>
        <taxon>Chordata</taxon>
        <taxon>Craniata</taxon>
        <taxon>Vertebrata</taxon>
        <taxon>Euteleostomi</taxon>
        <taxon>Actinopterygii</taxon>
        <taxon>Neopterygii</taxon>
        <taxon>Teleostei</taxon>
        <taxon>Neoteleostei</taxon>
        <taxon>Acanthomorphata</taxon>
        <taxon>Carangaria</taxon>
        <taxon>Pleuronectiformes</taxon>
        <taxon>Pleuronectoidei</taxon>
        <taxon>Scophthalmidae</taxon>
        <taxon>Scophthalmus</taxon>
    </lineage>
</organism>
<protein>
    <submittedName>
        <fullName evidence="1">Uncharacterized protein</fullName>
    </submittedName>
</protein>
<dbReference type="AlphaFoldDB" id="A0A6A4RMQ2"/>
<dbReference type="Proteomes" id="UP000438429">
    <property type="component" value="Unassembled WGS sequence"/>
</dbReference>
<evidence type="ECO:0000313" key="1">
    <source>
        <dbReference type="EMBL" id="KAF0021569.1"/>
    </source>
</evidence>